<sequence length="242" mass="27541">MGGSRKQPGIASATPPPDIREGGSEGATVLEFASRPPRCANCLPRELGKMPEQRPEGTDGSDHLFRMLIEDRYHRLAILKKFNRIFFYCNIVLMVLMSAWHLIPLLEGQPYPKWAQILLALEVTAVVFWYISEPGTGREKLRRLKLYGFLTAVVCAEHLLTRLTYHGKIKIHEHDQYPKVASRYLAANYEVDRVFAQNFLTAVEASLDTLVFVSLLLASLVCRNYILERRAPQTVEEEKKAL</sequence>
<protein>
    <submittedName>
        <fullName evidence="9">Uncharacterized protein</fullName>
    </submittedName>
</protein>
<keyword evidence="3 8" id="KW-0812">Transmembrane</keyword>
<dbReference type="EMBL" id="CAJHUC010000766">
    <property type="protein sequence ID" value="CAD7698128.1"/>
    <property type="molecule type" value="Genomic_DNA"/>
</dbReference>
<keyword evidence="4" id="KW-0256">Endoplasmic reticulum</keyword>
<feature type="transmembrane region" description="Helical" evidence="8">
    <location>
        <begin position="115"/>
        <end position="132"/>
    </location>
</feature>
<feature type="region of interest" description="Disordered" evidence="7">
    <location>
        <begin position="1"/>
        <end position="26"/>
    </location>
</feature>
<evidence type="ECO:0000313" key="9">
    <source>
        <dbReference type="EMBL" id="CAD7698128.1"/>
    </source>
</evidence>
<evidence type="ECO:0000256" key="1">
    <source>
        <dbReference type="ARBA" id="ARBA00004477"/>
    </source>
</evidence>
<accession>A0A8S1ITN9</accession>
<dbReference type="GO" id="GO:0007029">
    <property type="term" value="P:endoplasmic reticulum organization"/>
    <property type="evidence" value="ECO:0007669"/>
    <property type="project" value="InterPro"/>
</dbReference>
<gene>
    <name evidence="9" type="ORF">OSTQU699_LOCUS3489</name>
</gene>
<dbReference type="GO" id="GO:0016192">
    <property type="term" value="P:vesicle-mediated transport"/>
    <property type="evidence" value="ECO:0007669"/>
    <property type="project" value="TreeGrafter"/>
</dbReference>
<feature type="transmembrane region" description="Helical" evidence="8">
    <location>
        <begin position="85"/>
        <end position="103"/>
    </location>
</feature>
<keyword evidence="6 8" id="KW-0472">Membrane</keyword>
<dbReference type="Pfam" id="PF07086">
    <property type="entry name" value="Jagunal"/>
    <property type="match status" value="1"/>
</dbReference>
<evidence type="ECO:0000256" key="8">
    <source>
        <dbReference type="SAM" id="Phobius"/>
    </source>
</evidence>
<keyword evidence="10" id="KW-1185">Reference proteome</keyword>
<dbReference type="InterPro" id="IPR009787">
    <property type="entry name" value="Jagunal"/>
</dbReference>
<name>A0A8S1ITN9_9CHLO</name>
<organism evidence="9 10">
    <name type="scientific">Ostreobium quekettii</name>
    <dbReference type="NCBI Taxonomy" id="121088"/>
    <lineage>
        <taxon>Eukaryota</taxon>
        <taxon>Viridiplantae</taxon>
        <taxon>Chlorophyta</taxon>
        <taxon>core chlorophytes</taxon>
        <taxon>Ulvophyceae</taxon>
        <taxon>TCBD clade</taxon>
        <taxon>Bryopsidales</taxon>
        <taxon>Ostreobineae</taxon>
        <taxon>Ostreobiaceae</taxon>
        <taxon>Ostreobium</taxon>
    </lineage>
</organism>
<evidence type="ECO:0000313" key="10">
    <source>
        <dbReference type="Proteomes" id="UP000708148"/>
    </source>
</evidence>
<evidence type="ECO:0000256" key="2">
    <source>
        <dbReference type="ARBA" id="ARBA00008462"/>
    </source>
</evidence>
<proteinExistence type="inferred from homology"/>
<comment type="subcellular location">
    <subcellularLocation>
        <location evidence="1">Endoplasmic reticulum membrane</location>
        <topology evidence="1">Multi-pass membrane protein</topology>
    </subcellularLocation>
</comment>
<feature type="transmembrane region" description="Helical" evidence="8">
    <location>
        <begin position="199"/>
        <end position="222"/>
    </location>
</feature>
<evidence type="ECO:0000256" key="3">
    <source>
        <dbReference type="ARBA" id="ARBA00022692"/>
    </source>
</evidence>
<dbReference type="PANTHER" id="PTHR20955:SF1">
    <property type="entry name" value="PROTEIN JAGUNAL HOMOLOG 1"/>
    <property type="match status" value="1"/>
</dbReference>
<dbReference type="GO" id="GO:0005789">
    <property type="term" value="C:endoplasmic reticulum membrane"/>
    <property type="evidence" value="ECO:0007669"/>
    <property type="project" value="UniProtKB-SubCell"/>
</dbReference>
<keyword evidence="5 8" id="KW-1133">Transmembrane helix</keyword>
<reference evidence="9" key="1">
    <citation type="submission" date="2020-12" db="EMBL/GenBank/DDBJ databases">
        <authorList>
            <person name="Iha C."/>
        </authorList>
    </citation>
    <scope>NUCLEOTIDE SEQUENCE</scope>
</reference>
<dbReference type="OrthoDB" id="524772at2759"/>
<comment type="similarity">
    <text evidence="2">Belongs to the jagunal family.</text>
</comment>
<evidence type="ECO:0000256" key="6">
    <source>
        <dbReference type="ARBA" id="ARBA00023136"/>
    </source>
</evidence>
<evidence type="ECO:0000256" key="7">
    <source>
        <dbReference type="SAM" id="MobiDB-lite"/>
    </source>
</evidence>
<dbReference type="AlphaFoldDB" id="A0A8S1ITN9"/>
<dbReference type="PANTHER" id="PTHR20955">
    <property type="entry name" value="PROTEIN JAGUNAL HOMOLOG 1"/>
    <property type="match status" value="1"/>
</dbReference>
<comment type="caution">
    <text evidence="9">The sequence shown here is derived from an EMBL/GenBank/DDBJ whole genome shotgun (WGS) entry which is preliminary data.</text>
</comment>
<dbReference type="Proteomes" id="UP000708148">
    <property type="component" value="Unassembled WGS sequence"/>
</dbReference>
<evidence type="ECO:0000256" key="5">
    <source>
        <dbReference type="ARBA" id="ARBA00022989"/>
    </source>
</evidence>
<feature type="transmembrane region" description="Helical" evidence="8">
    <location>
        <begin position="144"/>
        <end position="165"/>
    </location>
</feature>
<evidence type="ECO:0000256" key="4">
    <source>
        <dbReference type="ARBA" id="ARBA00022824"/>
    </source>
</evidence>